<dbReference type="Gene3D" id="2.60.40.790">
    <property type="match status" value="1"/>
</dbReference>
<evidence type="ECO:0000313" key="5">
    <source>
        <dbReference type="EMBL" id="KAF6142320.1"/>
    </source>
</evidence>
<protein>
    <recommendedName>
        <fullName evidence="4">SHSP domain-containing protein</fullName>
    </recommendedName>
</protein>
<dbReference type="Pfam" id="PF00011">
    <property type="entry name" value="HSP20"/>
    <property type="match status" value="1"/>
</dbReference>
<comment type="similarity">
    <text evidence="2 3">Belongs to the small heat shock protein (HSP20) family.</text>
</comment>
<evidence type="ECO:0000256" key="3">
    <source>
        <dbReference type="RuleBase" id="RU003616"/>
    </source>
</evidence>
<evidence type="ECO:0000259" key="4">
    <source>
        <dbReference type="PROSITE" id="PS01031"/>
    </source>
</evidence>
<evidence type="ECO:0000313" key="6">
    <source>
        <dbReference type="Proteomes" id="UP000541444"/>
    </source>
</evidence>
<gene>
    <name evidence="5" type="ORF">GIB67_023345</name>
</gene>
<dbReference type="AlphaFoldDB" id="A0A7J7LIH9"/>
<reference evidence="5 6" key="1">
    <citation type="journal article" date="2020" name="IScience">
        <title>Genome Sequencing of the Endangered Kingdonia uniflora (Circaeasteraceae, Ranunculales) Reveals Potential Mechanisms of Evolutionary Specialization.</title>
        <authorList>
            <person name="Sun Y."/>
            <person name="Deng T."/>
            <person name="Zhang A."/>
            <person name="Moore M.J."/>
            <person name="Landis J.B."/>
            <person name="Lin N."/>
            <person name="Zhang H."/>
            <person name="Zhang X."/>
            <person name="Huang J."/>
            <person name="Zhang X."/>
            <person name="Sun H."/>
            <person name="Wang H."/>
        </authorList>
    </citation>
    <scope>NUCLEOTIDE SEQUENCE [LARGE SCALE GENOMIC DNA]</scope>
    <source>
        <strain evidence="5">TB1705</strain>
        <tissue evidence="5">Leaf</tissue>
    </source>
</reference>
<keyword evidence="6" id="KW-1185">Reference proteome</keyword>
<evidence type="ECO:0000256" key="1">
    <source>
        <dbReference type="ARBA" id="ARBA00023016"/>
    </source>
</evidence>
<dbReference type="SUPFAM" id="SSF49764">
    <property type="entry name" value="HSP20-like chaperones"/>
    <property type="match status" value="1"/>
</dbReference>
<dbReference type="CDD" id="cd06464">
    <property type="entry name" value="ACD_sHsps-like"/>
    <property type="match status" value="1"/>
</dbReference>
<evidence type="ECO:0000256" key="2">
    <source>
        <dbReference type="PROSITE-ProRule" id="PRU00285"/>
    </source>
</evidence>
<dbReference type="Proteomes" id="UP000541444">
    <property type="component" value="Unassembled WGS sequence"/>
</dbReference>
<comment type="caution">
    <text evidence="5">The sequence shown here is derived from an EMBL/GenBank/DDBJ whole genome shotgun (WGS) entry which is preliminary data.</text>
</comment>
<feature type="domain" description="SHSP" evidence="4">
    <location>
        <begin position="1"/>
        <end position="67"/>
    </location>
</feature>
<dbReference type="InterPro" id="IPR008978">
    <property type="entry name" value="HSP20-like_chaperone"/>
</dbReference>
<proteinExistence type="inferred from homology"/>
<dbReference type="InterPro" id="IPR002068">
    <property type="entry name" value="A-crystallin/Hsp20_dom"/>
</dbReference>
<dbReference type="EMBL" id="JACGCM010002261">
    <property type="protein sequence ID" value="KAF6142320.1"/>
    <property type="molecule type" value="Genomic_DNA"/>
</dbReference>
<dbReference type="PROSITE" id="PS01031">
    <property type="entry name" value="SHSP"/>
    <property type="match status" value="1"/>
</dbReference>
<dbReference type="OrthoDB" id="1726741at2759"/>
<organism evidence="5 6">
    <name type="scientific">Kingdonia uniflora</name>
    <dbReference type="NCBI Taxonomy" id="39325"/>
    <lineage>
        <taxon>Eukaryota</taxon>
        <taxon>Viridiplantae</taxon>
        <taxon>Streptophyta</taxon>
        <taxon>Embryophyta</taxon>
        <taxon>Tracheophyta</taxon>
        <taxon>Spermatophyta</taxon>
        <taxon>Magnoliopsida</taxon>
        <taxon>Ranunculales</taxon>
        <taxon>Circaeasteraceae</taxon>
        <taxon>Kingdonia</taxon>
    </lineage>
</organism>
<accession>A0A7J7LIH9</accession>
<keyword evidence="1" id="KW-0346">Stress response</keyword>
<dbReference type="PANTHER" id="PTHR11527">
    <property type="entry name" value="HEAT-SHOCK PROTEIN 20 FAMILY MEMBER"/>
    <property type="match status" value="1"/>
</dbReference>
<sequence length="69" mass="7964">MRESEKKEGVKYLKMERRPGKFLMKFVFPKNVNKENIKAVCQDGVLTITVEKILLPGPKRSKMIEINVG</sequence>
<name>A0A7J7LIH9_9MAGN</name>
<dbReference type="InterPro" id="IPR031107">
    <property type="entry name" value="Small_HSP"/>
</dbReference>